<evidence type="ECO:0000313" key="9">
    <source>
        <dbReference type="Proteomes" id="UP000800235"/>
    </source>
</evidence>
<dbReference type="FunFam" id="2.40.70.10:FF:000008">
    <property type="entry name" value="Cathepsin D"/>
    <property type="match status" value="1"/>
</dbReference>
<feature type="active site" evidence="3">
    <location>
        <position position="274"/>
    </location>
</feature>
<dbReference type="Pfam" id="PF00026">
    <property type="entry name" value="Asp"/>
    <property type="match status" value="1"/>
</dbReference>
<keyword evidence="2 5" id="KW-0064">Aspartyl protease</keyword>
<dbReference type="PRINTS" id="PR00792">
    <property type="entry name" value="PEPSIN"/>
</dbReference>
<feature type="domain" description="Peptidase A1" evidence="7">
    <location>
        <begin position="60"/>
        <end position="386"/>
    </location>
</feature>
<dbReference type="SUPFAM" id="SSF50630">
    <property type="entry name" value="Acid proteases"/>
    <property type="match status" value="1"/>
</dbReference>
<proteinExistence type="inferred from homology"/>
<evidence type="ECO:0000256" key="2">
    <source>
        <dbReference type="ARBA" id="ARBA00022750"/>
    </source>
</evidence>
<feature type="active site" evidence="3">
    <location>
        <position position="78"/>
    </location>
</feature>
<evidence type="ECO:0000256" key="5">
    <source>
        <dbReference type="RuleBase" id="RU000454"/>
    </source>
</evidence>
<organism evidence="8 9">
    <name type="scientific">Tothia fuscella</name>
    <dbReference type="NCBI Taxonomy" id="1048955"/>
    <lineage>
        <taxon>Eukaryota</taxon>
        <taxon>Fungi</taxon>
        <taxon>Dikarya</taxon>
        <taxon>Ascomycota</taxon>
        <taxon>Pezizomycotina</taxon>
        <taxon>Dothideomycetes</taxon>
        <taxon>Pleosporomycetidae</taxon>
        <taxon>Venturiales</taxon>
        <taxon>Cylindrosympodiaceae</taxon>
        <taxon>Tothia</taxon>
    </lineage>
</organism>
<dbReference type="EMBL" id="MU007194">
    <property type="protein sequence ID" value="KAF2415595.1"/>
    <property type="molecule type" value="Genomic_DNA"/>
</dbReference>
<dbReference type="InterPro" id="IPR001969">
    <property type="entry name" value="Aspartic_peptidase_AS"/>
</dbReference>
<keyword evidence="4" id="KW-1015">Disulfide bond</keyword>
<evidence type="ECO:0000259" key="7">
    <source>
        <dbReference type="PROSITE" id="PS51767"/>
    </source>
</evidence>
<evidence type="ECO:0000256" key="6">
    <source>
        <dbReference type="SAM" id="SignalP"/>
    </source>
</evidence>
<sequence>MWCSVAECLFIFSAVVQGIRLESLTVPLEQRPVYQWRTASAGPGRNIPLGDAFQNIDLQWFGTLDVGTPPQKFSVVFDTGSTDLLIPSTACTPQAGCVNTKTRAFNDKISPTAKNLTRRWSVTWGTGVGVSVTQESCSGQVFTDTVSLAGYTIKDQSLGLITKQTPTLFGNTELEGIIGMGFKRSSSIGGTPFLHTLIEKQKLPPIFSMYLTPKAIGNAQLTIGGIDESKHQGKINYLPIEAGRGYWNVSTGFQKIAVNGVDVSELSVKYAIADSGTSNMVAPARDAMAIYAMIHKNITMLDRRGAFGVDCSLVTQLKAVITITMGGVPYTIPTKEFIVGPFPGRPGMCQTLINSPKGVDFWIIGGSLLKYYYSVWDIGNRKLGFATTAHSPQA</sequence>
<name>A0A9P4NDL6_9PEZI</name>
<dbReference type="GO" id="GO:0006508">
    <property type="term" value="P:proteolysis"/>
    <property type="evidence" value="ECO:0007669"/>
    <property type="project" value="UniProtKB-KW"/>
</dbReference>
<reference evidence="8" key="1">
    <citation type="journal article" date="2020" name="Stud. Mycol.">
        <title>101 Dothideomycetes genomes: a test case for predicting lifestyles and emergence of pathogens.</title>
        <authorList>
            <person name="Haridas S."/>
            <person name="Albert R."/>
            <person name="Binder M."/>
            <person name="Bloem J."/>
            <person name="Labutti K."/>
            <person name="Salamov A."/>
            <person name="Andreopoulos B."/>
            <person name="Baker S."/>
            <person name="Barry K."/>
            <person name="Bills G."/>
            <person name="Bluhm B."/>
            <person name="Cannon C."/>
            <person name="Castanera R."/>
            <person name="Culley D."/>
            <person name="Daum C."/>
            <person name="Ezra D."/>
            <person name="Gonzalez J."/>
            <person name="Henrissat B."/>
            <person name="Kuo A."/>
            <person name="Liang C."/>
            <person name="Lipzen A."/>
            <person name="Lutzoni F."/>
            <person name="Magnuson J."/>
            <person name="Mondo S."/>
            <person name="Nolan M."/>
            <person name="Ohm R."/>
            <person name="Pangilinan J."/>
            <person name="Park H.-J."/>
            <person name="Ramirez L."/>
            <person name="Alfaro M."/>
            <person name="Sun H."/>
            <person name="Tritt A."/>
            <person name="Yoshinaga Y."/>
            <person name="Zwiers L.-H."/>
            <person name="Turgeon B."/>
            <person name="Goodwin S."/>
            <person name="Spatafora J."/>
            <person name="Crous P."/>
            <person name="Grigoriev I."/>
        </authorList>
    </citation>
    <scope>NUCLEOTIDE SEQUENCE</scope>
    <source>
        <strain evidence="8">CBS 130266</strain>
    </source>
</reference>
<dbReference type="OrthoDB" id="771136at2759"/>
<keyword evidence="9" id="KW-1185">Reference proteome</keyword>
<evidence type="ECO:0000313" key="8">
    <source>
        <dbReference type="EMBL" id="KAF2415595.1"/>
    </source>
</evidence>
<feature type="chain" id="PRO_5040399527" evidence="6">
    <location>
        <begin position="19"/>
        <end position="394"/>
    </location>
</feature>
<dbReference type="PANTHER" id="PTHR47966">
    <property type="entry name" value="BETA-SITE APP-CLEAVING ENZYME, ISOFORM A-RELATED"/>
    <property type="match status" value="1"/>
</dbReference>
<gene>
    <name evidence="8" type="ORF">EJ08DRAFT_739725</name>
</gene>
<comment type="caution">
    <text evidence="8">The sequence shown here is derived from an EMBL/GenBank/DDBJ whole genome shotgun (WGS) entry which is preliminary data.</text>
</comment>
<dbReference type="PROSITE" id="PS00141">
    <property type="entry name" value="ASP_PROTEASE"/>
    <property type="match status" value="1"/>
</dbReference>
<dbReference type="InterPro" id="IPR034164">
    <property type="entry name" value="Pepsin-like_dom"/>
</dbReference>
<dbReference type="PROSITE" id="PS51767">
    <property type="entry name" value="PEPTIDASE_A1"/>
    <property type="match status" value="1"/>
</dbReference>
<accession>A0A9P4NDL6</accession>
<protein>
    <submittedName>
        <fullName evidence="8">Acid protease</fullName>
    </submittedName>
</protein>
<dbReference type="InterPro" id="IPR033121">
    <property type="entry name" value="PEPTIDASE_A1"/>
</dbReference>
<evidence type="ECO:0000256" key="1">
    <source>
        <dbReference type="ARBA" id="ARBA00007447"/>
    </source>
</evidence>
<dbReference type="Proteomes" id="UP000800235">
    <property type="component" value="Unassembled WGS sequence"/>
</dbReference>
<dbReference type="AlphaFoldDB" id="A0A9P4NDL6"/>
<comment type="similarity">
    <text evidence="1 5">Belongs to the peptidase A1 family.</text>
</comment>
<evidence type="ECO:0000256" key="3">
    <source>
        <dbReference type="PIRSR" id="PIRSR601461-1"/>
    </source>
</evidence>
<keyword evidence="6" id="KW-0732">Signal</keyword>
<feature type="signal peptide" evidence="6">
    <location>
        <begin position="1"/>
        <end position="18"/>
    </location>
</feature>
<dbReference type="GO" id="GO:0004190">
    <property type="term" value="F:aspartic-type endopeptidase activity"/>
    <property type="evidence" value="ECO:0007669"/>
    <property type="project" value="UniProtKB-KW"/>
</dbReference>
<dbReference type="PANTHER" id="PTHR47966:SF51">
    <property type="entry name" value="BETA-SITE APP-CLEAVING ENZYME, ISOFORM A-RELATED"/>
    <property type="match status" value="1"/>
</dbReference>
<dbReference type="CDD" id="cd05471">
    <property type="entry name" value="pepsin_like"/>
    <property type="match status" value="1"/>
</dbReference>
<feature type="disulfide bond" evidence="4">
    <location>
        <begin position="311"/>
        <end position="349"/>
    </location>
</feature>
<evidence type="ECO:0000256" key="4">
    <source>
        <dbReference type="PIRSR" id="PIRSR601461-2"/>
    </source>
</evidence>
<keyword evidence="5" id="KW-0378">Hydrolase</keyword>
<keyword evidence="5 8" id="KW-0645">Protease</keyword>
<dbReference type="Gene3D" id="2.40.70.10">
    <property type="entry name" value="Acid Proteases"/>
    <property type="match status" value="2"/>
</dbReference>
<dbReference type="InterPro" id="IPR001461">
    <property type="entry name" value="Aspartic_peptidase_A1"/>
</dbReference>
<dbReference type="InterPro" id="IPR021109">
    <property type="entry name" value="Peptidase_aspartic_dom_sf"/>
</dbReference>